<sequence length="232" mass="26201">MGNCLQILYHRTFNDDRTRLSTTTTNQEEEEERNNIIMGASQSSSSSSSSPSSSQSQQENNYDRYAAIRAAESSNIINQHLARNMIRVHQRSERPRATSAYVNELYVSSTLTGNDEAQMHNQMEEKRKARARGLLQQLRIDVYVEGQVEDECAICMIDFEAEEEIRVLPCKHVYHLSCIDEWLLRSFTCPSCMEPVDSALLAAFVTPKQGIDISTLACSPASWGSSPLQNRN</sequence>
<protein>
    <submittedName>
        <fullName evidence="2">RING-type domain-containing protein</fullName>
    </submittedName>
</protein>
<proteinExistence type="predicted"/>
<evidence type="ECO:0000313" key="2">
    <source>
        <dbReference type="WBParaSite" id="ES5_v2.g18295.t1"/>
    </source>
</evidence>
<evidence type="ECO:0000313" key="1">
    <source>
        <dbReference type="Proteomes" id="UP000887579"/>
    </source>
</evidence>
<dbReference type="Proteomes" id="UP000887579">
    <property type="component" value="Unplaced"/>
</dbReference>
<organism evidence="1 2">
    <name type="scientific">Panagrolaimus sp. ES5</name>
    <dbReference type="NCBI Taxonomy" id="591445"/>
    <lineage>
        <taxon>Eukaryota</taxon>
        <taxon>Metazoa</taxon>
        <taxon>Ecdysozoa</taxon>
        <taxon>Nematoda</taxon>
        <taxon>Chromadorea</taxon>
        <taxon>Rhabditida</taxon>
        <taxon>Tylenchina</taxon>
        <taxon>Panagrolaimomorpha</taxon>
        <taxon>Panagrolaimoidea</taxon>
        <taxon>Panagrolaimidae</taxon>
        <taxon>Panagrolaimus</taxon>
    </lineage>
</organism>
<accession>A0AC34FLZ5</accession>
<reference evidence="2" key="1">
    <citation type="submission" date="2022-11" db="UniProtKB">
        <authorList>
            <consortium name="WormBaseParasite"/>
        </authorList>
    </citation>
    <scope>IDENTIFICATION</scope>
</reference>
<name>A0AC34FLZ5_9BILA</name>
<dbReference type="WBParaSite" id="ES5_v2.g18295.t1">
    <property type="protein sequence ID" value="ES5_v2.g18295.t1"/>
    <property type="gene ID" value="ES5_v2.g18295"/>
</dbReference>